<evidence type="ECO:0000313" key="3">
    <source>
        <dbReference type="Proteomes" id="UP000053268"/>
    </source>
</evidence>
<organism evidence="2 3">
    <name type="scientific">Papilio xuthus</name>
    <name type="common">Asian swallowtail butterfly</name>
    <dbReference type="NCBI Taxonomy" id="66420"/>
    <lineage>
        <taxon>Eukaryota</taxon>
        <taxon>Metazoa</taxon>
        <taxon>Ecdysozoa</taxon>
        <taxon>Arthropoda</taxon>
        <taxon>Hexapoda</taxon>
        <taxon>Insecta</taxon>
        <taxon>Pterygota</taxon>
        <taxon>Neoptera</taxon>
        <taxon>Endopterygota</taxon>
        <taxon>Lepidoptera</taxon>
        <taxon>Glossata</taxon>
        <taxon>Ditrysia</taxon>
        <taxon>Papilionoidea</taxon>
        <taxon>Papilionidae</taxon>
        <taxon>Papilioninae</taxon>
        <taxon>Papilio</taxon>
    </lineage>
</organism>
<sequence>MQRSRGGRGEAARDRRAAGASATTTVSYCRVPLVPQSPIHIPIPDISTARDPSAAHSWRSFGSDGVSERVATHNSASAPLFACV</sequence>
<feature type="compositionally biased region" description="Basic and acidic residues" evidence="1">
    <location>
        <begin position="7"/>
        <end position="17"/>
    </location>
</feature>
<keyword evidence="3" id="KW-1185">Reference proteome</keyword>
<proteinExistence type="predicted"/>
<evidence type="ECO:0000256" key="1">
    <source>
        <dbReference type="SAM" id="MobiDB-lite"/>
    </source>
</evidence>
<dbReference type="EMBL" id="KQ459220">
    <property type="protein sequence ID" value="KPJ02940.1"/>
    <property type="molecule type" value="Genomic_DNA"/>
</dbReference>
<gene>
    <name evidence="2" type="ORF">RR46_02867</name>
</gene>
<accession>A0A194QD89</accession>
<dbReference type="AlphaFoldDB" id="A0A194QD89"/>
<evidence type="ECO:0000313" key="2">
    <source>
        <dbReference type="EMBL" id="KPJ02940.1"/>
    </source>
</evidence>
<name>A0A194QD89_PAPXU</name>
<protein>
    <submittedName>
        <fullName evidence="2">Uncharacterized protein</fullName>
    </submittedName>
</protein>
<reference evidence="2 3" key="1">
    <citation type="journal article" date="2015" name="Nat. Commun.">
        <title>Outbred genome sequencing and CRISPR/Cas9 gene editing in butterflies.</title>
        <authorList>
            <person name="Li X."/>
            <person name="Fan D."/>
            <person name="Zhang W."/>
            <person name="Liu G."/>
            <person name="Zhang L."/>
            <person name="Zhao L."/>
            <person name="Fang X."/>
            <person name="Chen L."/>
            <person name="Dong Y."/>
            <person name="Chen Y."/>
            <person name="Ding Y."/>
            <person name="Zhao R."/>
            <person name="Feng M."/>
            <person name="Zhu Y."/>
            <person name="Feng Y."/>
            <person name="Jiang X."/>
            <person name="Zhu D."/>
            <person name="Xiang H."/>
            <person name="Feng X."/>
            <person name="Li S."/>
            <person name="Wang J."/>
            <person name="Zhang G."/>
            <person name="Kronforst M.R."/>
            <person name="Wang W."/>
        </authorList>
    </citation>
    <scope>NUCLEOTIDE SEQUENCE [LARGE SCALE GENOMIC DNA]</scope>
    <source>
        <strain evidence="2">Ya'a_city_454_Px</strain>
        <tissue evidence="2">Whole body</tissue>
    </source>
</reference>
<feature type="region of interest" description="Disordered" evidence="1">
    <location>
        <begin position="1"/>
        <end position="22"/>
    </location>
</feature>
<dbReference type="Proteomes" id="UP000053268">
    <property type="component" value="Unassembled WGS sequence"/>
</dbReference>